<dbReference type="Pfam" id="PF03780">
    <property type="entry name" value="Asp23"/>
    <property type="match status" value="1"/>
</dbReference>
<evidence type="ECO:0000313" key="3">
    <source>
        <dbReference type="EMBL" id="MBB5493742.1"/>
    </source>
</evidence>
<feature type="compositionally biased region" description="Basic and acidic residues" evidence="2">
    <location>
        <begin position="37"/>
        <end position="57"/>
    </location>
</feature>
<comment type="similarity">
    <text evidence="1">Belongs to the asp23 family.</text>
</comment>
<dbReference type="InterPro" id="IPR005531">
    <property type="entry name" value="Asp23"/>
</dbReference>
<organism evidence="3 4">
    <name type="scientific">Nocardiopsis metallicus</name>
    <dbReference type="NCBI Taxonomy" id="179819"/>
    <lineage>
        <taxon>Bacteria</taxon>
        <taxon>Bacillati</taxon>
        <taxon>Actinomycetota</taxon>
        <taxon>Actinomycetes</taxon>
        <taxon>Streptosporangiales</taxon>
        <taxon>Nocardiopsidaceae</taxon>
        <taxon>Nocardiopsis</taxon>
    </lineage>
</organism>
<proteinExistence type="inferred from homology"/>
<gene>
    <name evidence="3" type="ORF">HNR07_004879</name>
</gene>
<dbReference type="AlphaFoldDB" id="A0A840WC55"/>
<name>A0A840WC55_9ACTN</name>
<accession>A0A840WC55</accession>
<dbReference type="EMBL" id="JACHDO010000001">
    <property type="protein sequence ID" value="MBB5493742.1"/>
    <property type="molecule type" value="Genomic_DNA"/>
</dbReference>
<dbReference type="PANTHER" id="PTHR34297:SF3">
    <property type="entry name" value="ALKALINE SHOCK PROTEIN 23"/>
    <property type="match status" value="1"/>
</dbReference>
<dbReference type="RefSeq" id="WP_184366882.1">
    <property type="nucleotide sequence ID" value="NZ_BAAAKM010000062.1"/>
</dbReference>
<comment type="caution">
    <text evidence="3">The sequence shown here is derived from an EMBL/GenBank/DDBJ whole genome shotgun (WGS) entry which is preliminary data.</text>
</comment>
<evidence type="ECO:0000256" key="1">
    <source>
        <dbReference type="ARBA" id="ARBA00005721"/>
    </source>
</evidence>
<dbReference type="PANTHER" id="PTHR34297">
    <property type="entry name" value="HYPOTHETICAL CYTOSOLIC PROTEIN-RELATED"/>
    <property type="match status" value="1"/>
</dbReference>
<sequence length="182" mass="19076">MAAKNPGTARTDIHEAPAPAALDNSQSNGAGAGSRTDIARTDRTPDRTDRATDNGRTDIADHVVAKIAGMAAREVRGVHQMGGGAARAFDAVRERIPGSTSTNTAARGVSVEVGQTQTAIDINLVVEYGISIPDLAGVVRRNVTTGVERMTGLEVTEVNVTVDDIHLPDDDSQDTPAEPRVR</sequence>
<keyword evidence="4" id="KW-1185">Reference proteome</keyword>
<evidence type="ECO:0000256" key="2">
    <source>
        <dbReference type="SAM" id="MobiDB-lite"/>
    </source>
</evidence>
<reference evidence="3 4" key="1">
    <citation type="submission" date="2020-08" db="EMBL/GenBank/DDBJ databases">
        <title>Sequencing the genomes of 1000 actinobacteria strains.</title>
        <authorList>
            <person name="Klenk H.-P."/>
        </authorList>
    </citation>
    <scope>NUCLEOTIDE SEQUENCE [LARGE SCALE GENOMIC DNA]</scope>
    <source>
        <strain evidence="3 4">DSM 44598</strain>
    </source>
</reference>
<feature type="region of interest" description="Disordered" evidence="2">
    <location>
        <begin position="1"/>
        <end position="57"/>
    </location>
</feature>
<protein>
    <submittedName>
        <fullName evidence="3">Putative alkaline shock family protein YloU</fullName>
    </submittedName>
</protein>
<dbReference type="Proteomes" id="UP000579647">
    <property type="component" value="Unassembled WGS sequence"/>
</dbReference>
<evidence type="ECO:0000313" key="4">
    <source>
        <dbReference type="Proteomes" id="UP000579647"/>
    </source>
</evidence>